<dbReference type="Pfam" id="PF06325">
    <property type="entry name" value="PrmA"/>
    <property type="match status" value="1"/>
</dbReference>
<keyword evidence="3 7" id="KW-0949">S-adenosyl-L-methionine</keyword>
<evidence type="ECO:0000256" key="6">
    <source>
        <dbReference type="PIRNR" id="PIRNR036946"/>
    </source>
</evidence>
<dbReference type="PIRSF" id="PIRSF036946">
    <property type="entry name" value="Arg_N-mtase"/>
    <property type="match status" value="1"/>
</dbReference>
<evidence type="ECO:0000256" key="1">
    <source>
        <dbReference type="ARBA" id="ARBA00022603"/>
    </source>
</evidence>
<keyword evidence="10" id="KW-1185">Reference proteome</keyword>
<comment type="caution">
    <text evidence="9">The sequence shown here is derived from an EMBL/GenBank/DDBJ whole genome shotgun (WGS) entry which is preliminary data.</text>
</comment>
<dbReference type="InterPro" id="IPR025799">
    <property type="entry name" value="Arg_MeTrfase"/>
</dbReference>
<comment type="function">
    <text evidence="5">Essential arginine methyltransferase that can both catalyze the formation of omega-N monomethylarginine (MMA) and symmetrical dimethylarginine (sDMA). Specifically mediates the symmetrical dimethylation of arginine residues in the small nuclear ribonucleoproteins SmD1 and SmD3.</text>
</comment>
<evidence type="ECO:0000256" key="3">
    <source>
        <dbReference type="ARBA" id="ARBA00022691"/>
    </source>
</evidence>
<reference evidence="9 10" key="1">
    <citation type="submission" date="2015-12" db="EMBL/GenBank/DDBJ databases">
        <title>The genome of Folsomia candida.</title>
        <authorList>
            <person name="Faddeeva A."/>
            <person name="Derks M.F."/>
            <person name="Anvar Y."/>
            <person name="Smit S."/>
            <person name="Van Straalen N."/>
            <person name="Roelofs D."/>
        </authorList>
    </citation>
    <scope>NUCLEOTIDE SEQUENCE [LARGE SCALE GENOMIC DNA]</scope>
    <source>
        <strain evidence="9 10">VU population</strain>
        <tissue evidence="9">Whole body</tissue>
    </source>
</reference>
<comment type="similarity">
    <text evidence="6">Belongs to the class I-like SAM-binding methyltransferase superfamily. Protein arginine N-methyltransferase family. PRMT7 subfamily.</text>
</comment>
<dbReference type="Proteomes" id="UP000198287">
    <property type="component" value="Unassembled WGS sequence"/>
</dbReference>
<dbReference type="CDD" id="cd02440">
    <property type="entry name" value="AdoMet_MTases"/>
    <property type="match status" value="1"/>
</dbReference>
<evidence type="ECO:0000256" key="7">
    <source>
        <dbReference type="PROSITE-ProRule" id="PRU01015"/>
    </source>
</evidence>
<evidence type="ECO:0000313" key="10">
    <source>
        <dbReference type="Proteomes" id="UP000198287"/>
    </source>
</evidence>
<evidence type="ECO:0000256" key="4">
    <source>
        <dbReference type="ARBA" id="ARBA00022737"/>
    </source>
</evidence>
<protein>
    <recommendedName>
        <fullName evidence="6">Protein arginine N-methyltransferase</fullName>
        <ecNumber evidence="6">2.1.1.-</ecNumber>
    </recommendedName>
</protein>
<dbReference type="InterPro" id="IPR014644">
    <property type="entry name" value="MeTrfase_PRMT7"/>
</dbReference>
<dbReference type="STRING" id="158441.A0A226EAV2"/>
<dbReference type="Gene3D" id="2.70.160.11">
    <property type="entry name" value="Hnrnp arginine n-methyltransferase1"/>
    <property type="match status" value="2"/>
</dbReference>
<accession>A0A226EAV2</accession>
<proteinExistence type="inferred from homology"/>
<evidence type="ECO:0000256" key="2">
    <source>
        <dbReference type="ARBA" id="ARBA00022679"/>
    </source>
</evidence>
<feature type="domain" description="Protein arginine N-methyltransferase" evidence="8">
    <location>
        <begin position="250"/>
        <end position="332"/>
    </location>
</feature>
<dbReference type="Gene3D" id="3.40.50.150">
    <property type="entry name" value="Vaccinia Virus protein VP39"/>
    <property type="match status" value="2"/>
</dbReference>
<keyword evidence="4" id="KW-0677">Repeat</keyword>
<evidence type="ECO:0000259" key="8">
    <source>
        <dbReference type="Pfam" id="PF22528"/>
    </source>
</evidence>
<keyword evidence="1 7" id="KW-0489">Methyltransferase</keyword>
<dbReference type="PROSITE" id="PS51678">
    <property type="entry name" value="SAM_MT_PRMT"/>
    <property type="match status" value="1"/>
</dbReference>
<evidence type="ECO:0000256" key="5">
    <source>
        <dbReference type="ARBA" id="ARBA00025081"/>
    </source>
</evidence>
<organism evidence="9 10">
    <name type="scientific">Folsomia candida</name>
    <name type="common">Springtail</name>
    <dbReference type="NCBI Taxonomy" id="158441"/>
    <lineage>
        <taxon>Eukaryota</taxon>
        <taxon>Metazoa</taxon>
        <taxon>Ecdysozoa</taxon>
        <taxon>Arthropoda</taxon>
        <taxon>Hexapoda</taxon>
        <taxon>Collembola</taxon>
        <taxon>Entomobryomorpha</taxon>
        <taxon>Isotomoidea</taxon>
        <taxon>Isotomidae</taxon>
        <taxon>Proisotominae</taxon>
        <taxon>Folsomia</taxon>
    </lineage>
</organism>
<dbReference type="InterPro" id="IPR029063">
    <property type="entry name" value="SAM-dependent_MTases_sf"/>
</dbReference>
<dbReference type="GO" id="GO:0042054">
    <property type="term" value="F:histone methyltransferase activity"/>
    <property type="evidence" value="ECO:0007669"/>
    <property type="project" value="TreeGrafter"/>
</dbReference>
<dbReference type="AlphaFoldDB" id="A0A226EAV2"/>
<dbReference type="GO" id="GO:0032259">
    <property type="term" value="P:methylation"/>
    <property type="evidence" value="ECO:0007669"/>
    <property type="project" value="UniProtKB-KW"/>
</dbReference>
<dbReference type="GO" id="GO:0016274">
    <property type="term" value="F:protein-arginine N-methyltransferase activity"/>
    <property type="evidence" value="ECO:0007669"/>
    <property type="project" value="InterPro"/>
</dbReference>
<dbReference type="FunFam" id="3.40.50.150:FF:000071">
    <property type="entry name" value="Protein arginine N-methyltransferase 7"/>
    <property type="match status" value="1"/>
</dbReference>
<comment type="function">
    <text evidence="6">Arginine methyltransferase that can both catalyze the formation of omega-N monomethylarginine (MMA) and symmetrical dimethylarginine (sDMA).</text>
</comment>
<name>A0A226EAV2_FOLCA</name>
<dbReference type="PANTHER" id="PTHR11006:SF4">
    <property type="entry name" value="PROTEIN ARGININE N-METHYLTRANSFERASE 7"/>
    <property type="match status" value="1"/>
</dbReference>
<dbReference type="InterPro" id="IPR055135">
    <property type="entry name" value="PRMT_dom"/>
</dbReference>
<keyword evidence="2 7" id="KW-0808">Transferase</keyword>
<dbReference type="SUPFAM" id="SSF53335">
    <property type="entry name" value="S-adenosyl-L-methionine-dependent methyltransferases"/>
    <property type="match status" value="1"/>
</dbReference>
<dbReference type="EC" id="2.1.1.-" evidence="6"/>
<dbReference type="PANTHER" id="PTHR11006">
    <property type="entry name" value="PROTEIN ARGININE N-METHYLTRANSFERASE"/>
    <property type="match status" value="1"/>
</dbReference>
<dbReference type="Pfam" id="PF22528">
    <property type="entry name" value="PRMT_C"/>
    <property type="match status" value="1"/>
</dbReference>
<gene>
    <name evidence="9" type="ORF">Fcan01_11852</name>
</gene>
<evidence type="ECO:0000313" key="9">
    <source>
        <dbReference type="EMBL" id="OXA54685.1"/>
    </source>
</evidence>
<sequence>MFNFQGMEAAMLQMGLATYSDTTTFTDMLKDEDRNEKYLKAIKIAVERKQVENKKSIVLDLGCGTGLLTMMALSAGADFVYACDEFPHNISCCKKVLHTNGMDNKRVKLIAKNSKQITVGHNLDMSRKANILVTEIFDTELIGEGCIASLNHAKAHLLTDDAIIIPERATLFAQVVDCPLIRDLSIFKPIEISETMRITFPETITNCSSKTNADQGLDLIELAPGVDFRKISLPLSTFQYDWATSEKIPEDFDTTKTEFVVNSTAEANAVFTWWEMQLITDEEVAEEDLIISCKPRWARGAPTYEWRFHWQQSAYYGFKPVPVREGNTCYLESYRGKDMRNKDGYWFKITQDPRSEFLVDVSDPFQKIKVNACLCYFHDATSPYHFAMQHDPIRTELYVKLLRKCIIPDVSICLCLSESSIILPLLAVAMGAKIVYIEEQEQYGKLSSLDLITSLLMHNNLPLRVHSLDIQDKNGIPGNKVQIVLGDPFYREKLDNYLQNHVPPLGQRYSPWHHLTFWRRLNQIPPNLLNANCIILPNVVKIKGLAVNFDNFSRPFTPLAASVCGGRYDLQDFTKMIAPPPSTSNPRVGYHTLWEHSSKASSEVFNLLEIDFTSKPNNLEFSKNIKLHTNANAVVFWCEWKFGKDDDNHNNVLSTGLLGDVGIGSKPKWYMNQAQAVIFSKTTWSERLDLNIELNMLDARSSPNLSFSVRG</sequence>
<dbReference type="EMBL" id="LNIX01000005">
    <property type="protein sequence ID" value="OXA54685.1"/>
    <property type="molecule type" value="Genomic_DNA"/>
</dbReference>
<dbReference type="OrthoDB" id="412876at2759"/>